<keyword evidence="1 6" id="KW-0732">Signal</keyword>
<accession>A0A1J1ITL0</accession>
<dbReference type="InterPro" id="IPR001254">
    <property type="entry name" value="Trypsin_dom"/>
</dbReference>
<dbReference type="PANTHER" id="PTHR24252:SF7">
    <property type="entry name" value="HYALIN"/>
    <property type="match status" value="1"/>
</dbReference>
<feature type="region of interest" description="Disordered" evidence="5">
    <location>
        <begin position="112"/>
        <end position="141"/>
    </location>
</feature>
<name>A0A1J1ITL0_9DIPT</name>
<keyword evidence="4" id="KW-0645">Protease</keyword>
<dbReference type="STRING" id="568069.A0A1J1ITL0"/>
<evidence type="ECO:0000313" key="9">
    <source>
        <dbReference type="Proteomes" id="UP000183832"/>
    </source>
</evidence>
<keyword evidence="4" id="KW-0378">Hydrolase</keyword>
<dbReference type="PROSITE" id="PS00135">
    <property type="entry name" value="TRYPSIN_SER"/>
    <property type="match status" value="1"/>
</dbReference>
<dbReference type="Gene3D" id="2.40.10.10">
    <property type="entry name" value="Trypsin-like serine proteases"/>
    <property type="match status" value="2"/>
</dbReference>
<evidence type="ECO:0000256" key="1">
    <source>
        <dbReference type="ARBA" id="ARBA00022729"/>
    </source>
</evidence>
<organism evidence="8 9">
    <name type="scientific">Clunio marinus</name>
    <dbReference type="NCBI Taxonomy" id="568069"/>
    <lineage>
        <taxon>Eukaryota</taxon>
        <taxon>Metazoa</taxon>
        <taxon>Ecdysozoa</taxon>
        <taxon>Arthropoda</taxon>
        <taxon>Hexapoda</taxon>
        <taxon>Insecta</taxon>
        <taxon>Pterygota</taxon>
        <taxon>Neoptera</taxon>
        <taxon>Endopterygota</taxon>
        <taxon>Diptera</taxon>
        <taxon>Nematocera</taxon>
        <taxon>Chironomoidea</taxon>
        <taxon>Chironomidae</taxon>
        <taxon>Clunio</taxon>
    </lineage>
</organism>
<dbReference type="GO" id="GO:0006508">
    <property type="term" value="P:proteolysis"/>
    <property type="evidence" value="ECO:0007669"/>
    <property type="project" value="UniProtKB-KW"/>
</dbReference>
<evidence type="ECO:0000313" key="8">
    <source>
        <dbReference type="EMBL" id="CRL01849.1"/>
    </source>
</evidence>
<feature type="domain" description="Peptidase S1" evidence="7">
    <location>
        <begin position="149"/>
        <end position="296"/>
    </location>
</feature>
<dbReference type="SMART" id="SM00020">
    <property type="entry name" value="Tryp_SPc"/>
    <property type="match status" value="1"/>
</dbReference>
<evidence type="ECO:0000259" key="7">
    <source>
        <dbReference type="PROSITE" id="PS50240"/>
    </source>
</evidence>
<dbReference type="InterPro" id="IPR043504">
    <property type="entry name" value="Peptidase_S1_PA_chymotrypsin"/>
</dbReference>
<dbReference type="OrthoDB" id="5918597at2759"/>
<dbReference type="FunFam" id="2.40.10.10:FF:000002">
    <property type="entry name" value="Transmembrane protease serine"/>
    <property type="match status" value="1"/>
</dbReference>
<dbReference type="InterPro" id="IPR022700">
    <property type="entry name" value="CLIP"/>
</dbReference>
<dbReference type="PROSITE" id="PS00134">
    <property type="entry name" value="TRYPSIN_HIS"/>
    <property type="match status" value="1"/>
</dbReference>
<proteinExistence type="inferred from homology"/>
<dbReference type="EMBL" id="CVRI01000057">
    <property type="protein sequence ID" value="CRL01849.1"/>
    <property type="molecule type" value="Genomic_DNA"/>
</dbReference>
<evidence type="ECO:0000256" key="5">
    <source>
        <dbReference type="SAM" id="MobiDB-lite"/>
    </source>
</evidence>
<dbReference type="SMART" id="SM00680">
    <property type="entry name" value="CLIP"/>
    <property type="match status" value="1"/>
</dbReference>
<evidence type="ECO:0000256" key="6">
    <source>
        <dbReference type="SAM" id="SignalP"/>
    </source>
</evidence>
<comment type="similarity">
    <text evidence="3">Belongs to the peptidase S1 family. CLIP subfamily.</text>
</comment>
<dbReference type="Pfam" id="PF00089">
    <property type="entry name" value="Trypsin"/>
    <property type="match status" value="1"/>
</dbReference>
<dbReference type="SUPFAM" id="SSF50494">
    <property type="entry name" value="Trypsin-like serine proteases"/>
    <property type="match status" value="1"/>
</dbReference>
<feature type="chain" id="PRO_5012837042" evidence="6">
    <location>
        <begin position="19"/>
        <end position="297"/>
    </location>
</feature>
<dbReference type="CDD" id="cd00190">
    <property type="entry name" value="Tryp_SPc"/>
    <property type="match status" value="1"/>
</dbReference>
<dbReference type="PANTHER" id="PTHR24252">
    <property type="entry name" value="ACROSIN-RELATED"/>
    <property type="match status" value="1"/>
</dbReference>
<reference evidence="8 9" key="1">
    <citation type="submission" date="2015-04" db="EMBL/GenBank/DDBJ databases">
        <authorList>
            <person name="Syromyatnikov M.Y."/>
            <person name="Popov V.N."/>
        </authorList>
    </citation>
    <scope>NUCLEOTIDE SEQUENCE [LARGE SCALE GENOMIC DNA]</scope>
</reference>
<evidence type="ECO:0000256" key="2">
    <source>
        <dbReference type="ARBA" id="ARBA00023157"/>
    </source>
</evidence>
<evidence type="ECO:0000256" key="4">
    <source>
        <dbReference type="RuleBase" id="RU363034"/>
    </source>
</evidence>
<dbReference type="InterPro" id="IPR018114">
    <property type="entry name" value="TRYPSIN_HIS"/>
</dbReference>
<dbReference type="InterPro" id="IPR009003">
    <property type="entry name" value="Peptidase_S1_PA"/>
</dbReference>
<protein>
    <submittedName>
        <fullName evidence="8">CLUMA_CG015146, isoform A</fullName>
    </submittedName>
</protein>
<dbReference type="Proteomes" id="UP000183832">
    <property type="component" value="Unassembled WGS sequence"/>
</dbReference>
<dbReference type="AlphaFoldDB" id="A0A1J1ITL0"/>
<gene>
    <name evidence="8" type="primary">similar to Proclotting enzyme</name>
    <name evidence="8" type="ORF">CLUMA_CG015146</name>
</gene>
<keyword evidence="9" id="KW-1185">Reference proteome</keyword>
<dbReference type="PROSITE" id="PS50240">
    <property type="entry name" value="TRYPSIN_DOM"/>
    <property type="match status" value="1"/>
</dbReference>
<evidence type="ECO:0000256" key="3">
    <source>
        <dbReference type="ARBA" id="ARBA00024195"/>
    </source>
</evidence>
<keyword evidence="4" id="KW-0720">Serine protease</keyword>
<sequence>MQTIKLIFVLIFTVHNFGEFTESSTISNNIAKRLSLPFNQPNKNYQKCVTPSGRNGHCKHVRHCLTIDMKSNFWKFFDYFCVIESSAIGICCADEIGERIGLLTASFPSSGDDFTERGSIKDEEDDHAGAEEDPQERGCGVATKQFPKIAGGRPADPGEYPWMAALTSKKAASGAFCGGVLITDRHVLTAAHCWGTQFFAGPHSPTLMEVTIPIWKNEDCQEKYTHKIHDSVLCAGANQADSCQGDSGGPLMIQLPNKRWTVIGIVSWGVRCGEPKHPGIYTRVSNYIEWIIENATF</sequence>
<dbReference type="GO" id="GO:0004252">
    <property type="term" value="F:serine-type endopeptidase activity"/>
    <property type="evidence" value="ECO:0007669"/>
    <property type="project" value="InterPro"/>
</dbReference>
<keyword evidence="2" id="KW-1015">Disulfide bond</keyword>
<dbReference type="InterPro" id="IPR033116">
    <property type="entry name" value="TRYPSIN_SER"/>
</dbReference>
<feature type="compositionally biased region" description="Acidic residues" evidence="5">
    <location>
        <begin position="122"/>
        <end position="134"/>
    </location>
</feature>
<feature type="signal peptide" evidence="6">
    <location>
        <begin position="1"/>
        <end position="18"/>
    </location>
</feature>